<dbReference type="PANTHER" id="PTHR47959:SF1">
    <property type="entry name" value="ATP-DEPENDENT RNA HELICASE DBPA"/>
    <property type="match status" value="1"/>
</dbReference>
<evidence type="ECO:0000313" key="8">
    <source>
        <dbReference type="EMBL" id="KAF0689135.1"/>
    </source>
</evidence>
<dbReference type="SMART" id="SM00487">
    <property type="entry name" value="DEXDc"/>
    <property type="match status" value="1"/>
</dbReference>
<sequence>MLSKQASTLLVHALRRNASRAAVLSSGTMMSSLRHAVPAPRVFAMATTGRSFSSLRVTPSSAFSELLEEDDVLEDDDEALSSGFVDQKPLADFDLSEQTMQNLARVGITHLFPVQVESFQTMMEGNDIMGRSKTGSGKTLAFALPIVERLLANPVRVRKAPRAVAMLPTRELAQQVADEFRRIAPQLRTSLVVGGVSYTGQEAELRRGIDILVGTPGRVVDMMDKGVLDLSSIEVSVLDEADMMLKFGFQEEVETILGAMPETKQCVMWSATTPKWVHTIARKYLKTPVSIDLVGEDNSKLPATVAHKAILVTRDTKDHVLDSVLNLYTNGGQALIFTETKQEADELVAFLGARTKGVRVLHGDLSQNLRTATMKGFRSGDVRTLICTDIAARGLDIASVDLVIQYRLSNDQENFVHRAGRTGRAGRSGVNVVLFEARDVRDVRDLESKFGMNFAHVAAPLPAQMLDHAMTTVQEKLDNVAFDGRKAFEATAKQLLENEDERLHVVSSALALLAGFETKGPTVYSMLTAQSHVQTLRLVGGRAWNADAIVSLLKEVNVNVPFAKIVKGDANTFYFDVPAKHVEAVLAHAESAGADVAAATEMAKITLSGPQRAASSSSRGNSRSGYGGNNNSRGGFGQRSNNNGRDNYSRNNDGFGKSRNFDSGFSRPNNSRNNNSSSSYGRDNNSSYGRKSNDSRSSSSSSWGKPPSSKWL</sequence>
<dbReference type="Pfam" id="PF00271">
    <property type="entry name" value="Helicase_C"/>
    <property type="match status" value="1"/>
</dbReference>
<gene>
    <name evidence="9" type="primary">Aste57867_19407</name>
    <name evidence="8" type="ORF">As57867_019343</name>
    <name evidence="9" type="ORF">ASTE57867_19407</name>
</gene>
<feature type="domain" description="Helicase C-terminal" evidence="7">
    <location>
        <begin position="320"/>
        <end position="469"/>
    </location>
</feature>
<dbReference type="PANTHER" id="PTHR47959">
    <property type="entry name" value="ATP-DEPENDENT RNA HELICASE RHLE-RELATED"/>
    <property type="match status" value="1"/>
</dbReference>
<protein>
    <submittedName>
        <fullName evidence="9">Aste57867_19407 protein</fullName>
    </submittedName>
</protein>
<dbReference type="Proteomes" id="UP000332933">
    <property type="component" value="Unassembled WGS sequence"/>
</dbReference>
<dbReference type="InterPro" id="IPR044742">
    <property type="entry name" value="DEAD/DEAH_RhlB"/>
</dbReference>
<dbReference type="GO" id="GO:0016787">
    <property type="term" value="F:hydrolase activity"/>
    <property type="evidence" value="ECO:0007669"/>
    <property type="project" value="UniProtKB-KW"/>
</dbReference>
<reference evidence="9 10" key="1">
    <citation type="submission" date="2019-03" db="EMBL/GenBank/DDBJ databases">
        <authorList>
            <person name="Gaulin E."/>
            <person name="Dumas B."/>
        </authorList>
    </citation>
    <scope>NUCLEOTIDE SEQUENCE [LARGE SCALE GENOMIC DNA]</scope>
    <source>
        <strain evidence="9">CBS 568.67</strain>
    </source>
</reference>
<dbReference type="AlphaFoldDB" id="A0A485LCM6"/>
<proteinExistence type="predicted"/>
<dbReference type="CDD" id="cd18787">
    <property type="entry name" value="SF2_C_DEAD"/>
    <property type="match status" value="1"/>
</dbReference>
<dbReference type="PROSITE" id="PS51192">
    <property type="entry name" value="HELICASE_ATP_BIND_1"/>
    <property type="match status" value="1"/>
</dbReference>
<dbReference type="InterPro" id="IPR027417">
    <property type="entry name" value="P-loop_NTPase"/>
</dbReference>
<dbReference type="OrthoDB" id="4255at2759"/>
<dbReference type="EMBL" id="VJMH01006520">
    <property type="protein sequence ID" value="KAF0689135.1"/>
    <property type="molecule type" value="Genomic_DNA"/>
</dbReference>
<keyword evidence="3" id="KW-0347">Helicase</keyword>
<keyword evidence="2" id="KW-0378">Hydrolase</keyword>
<feature type="compositionally biased region" description="Low complexity" evidence="5">
    <location>
        <begin position="615"/>
        <end position="654"/>
    </location>
</feature>
<dbReference type="PROSITE" id="PS51194">
    <property type="entry name" value="HELICASE_CTER"/>
    <property type="match status" value="1"/>
</dbReference>
<dbReference type="GO" id="GO:0005829">
    <property type="term" value="C:cytosol"/>
    <property type="evidence" value="ECO:0007669"/>
    <property type="project" value="TreeGrafter"/>
</dbReference>
<evidence type="ECO:0000313" key="10">
    <source>
        <dbReference type="Proteomes" id="UP000332933"/>
    </source>
</evidence>
<evidence type="ECO:0000256" key="1">
    <source>
        <dbReference type="ARBA" id="ARBA00022741"/>
    </source>
</evidence>
<feature type="compositionally biased region" description="Low complexity" evidence="5">
    <location>
        <begin position="663"/>
        <end position="712"/>
    </location>
</feature>
<evidence type="ECO:0000313" key="9">
    <source>
        <dbReference type="EMBL" id="VFT96121.1"/>
    </source>
</evidence>
<dbReference type="InterPro" id="IPR001650">
    <property type="entry name" value="Helicase_C-like"/>
</dbReference>
<evidence type="ECO:0000259" key="7">
    <source>
        <dbReference type="PROSITE" id="PS51194"/>
    </source>
</evidence>
<dbReference type="Pfam" id="PF00270">
    <property type="entry name" value="DEAD"/>
    <property type="match status" value="1"/>
</dbReference>
<dbReference type="GO" id="GO:0003724">
    <property type="term" value="F:RNA helicase activity"/>
    <property type="evidence" value="ECO:0007669"/>
    <property type="project" value="TreeGrafter"/>
</dbReference>
<evidence type="ECO:0000259" key="6">
    <source>
        <dbReference type="PROSITE" id="PS51192"/>
    </source>
</evidence>
<reference evidence="8" key="2">
    <citation type="submission" date="2019-06" db="EMBL/GenBank/DDBJ databases">
        <title>Genomics analysis of Aphanomyces spp. identifies a new class of oomycete effector associated with host adaptation.</title>
        <authorList>
            <person name="Gaulin E."/>
        </authorList>
    </citation>
    <scope>NUCLEOTIDE SEQUENCE</scope>
    <source>
        <strain evidence="8">CBS 578.67</strain>
    </source>
</reference>
<dbReference type="SUPFAM" id="SSF52540">
    <property type="entry name" value="P-loop containing nucleoside triphosphate hydrolases"/>
    <property type="match status" value="1"/>
</dbReference>
<keyword evidence="4" id="KW-0067">ATP-binding</keyword>
<dbReference type="GO" id="GO:0003676">
    <property type="term" value="F:nucleic acid binding"/>
    <property type="evidence" value="ECO:0007669"/>
    <property type="project" value="InterPro"/>
</dbReference>
<dbReference type="Gene3D" id="3.40.50.300">
    <property type="entry name" value="P-loop containing nucleotide triphosphate hydrolases"/>
    <property type="match status" value="2"/>
</dbReference>
<dbReference type="InterPro" id="IPR050079">
    <property type="entry name" value="DEAD_box_RNA_helicase"/>
</dbReference>
<dbReference type="SMART" id="SM00490">
    <property type="entry name" value="HELICc"/>
    <property type="match status" value="1"/>
</dbReference>
<evidence type="ECO:0000256" key="5">
    <source>
        <dbReference type="SAM" id="MobiDB-lite"/>
    </source>
</evidence>
<dbReference type="GO" id="GO:0005524">
    <property type="term" value="F:ATP binding"/>
    <property type="evidence" value="ECO:0007669"/>
    <property type="project" value="UniProtKB-KW"/>
</dbReference>
<dbReference type="InterPro" id="IPR011545">
    <property type="entry name" value="DEAD/DEAH_box_helicase_dom"/>
</dbReference>
<evidence type="ECO:0000256" key="2">
    <source>
        <dbReference type="ARBA" id="ARBA00022801"/>
    </source>
</evidence>
<evidence type="ECO:0000256" key="3">
    <source>
        <dbReference type="ARBA" id="ARBA00022806"/>
    </source>
</evidence>
<organism evidence="9 10">
    <name type="scientific">Aphanomyces stellatus</name>
    <dbReference type="NCBI Taxonomy" id="120398"/>
    <lineage>
        <taxon>Eukaryota</taxon>
        <taxon>Sar</taxon>
        <taxon>Stramenopiles</taxon>
        <taxon>Oomycota</taxon>
        <taxon>Saprolegniomycetes</taxon>
        <taxon>Saprolegniales</taxon>
        <taxon>Verrucalvaceae</taxon>
        <taxon>Aphanomyces</taxon>
    </lineage>
</organism>
<keyword evidence="10" id="KW-1185">Reference proteome</keyword>
<evidence type="ECO:0000256" key="4">
    <source>
        <dbReference type="ARBA" id="ARBA00022840"/>
    </source>
</evidence>
<dbReference type="CDD" id="cd00268">
    <property type="entry name" value="DEADc"/>
    <property type="match status" value="1"/>
</dbReference>
<name>A0A485LCM6_9STRA</name>
<dbReference type="EMBL" id="CAADRA010006541">
    <property type="protein sequence ID" value="VFT96121.1"/>
    <property type="molecule type" value="Genomic_DNA"/>
</dbReference>
<feature type="domain" description="Helicase ATP-binding" evidence="6">
    <location>
        <begin position="119"/>
        <end position="291"/>
    </location>
</feature>
<keyword evidence="1" id="KW-0547">Nucleotide-binding</keyword>
<feature type="region of interest" description="Disordered" evidence="5">
    <location>
        <begin position="608"/>
        <end position="712"/>
    </location>
</feature>
<accession>A0A485LCM6</accession>
<dbReference type="InterPro" id="IPR014001">
    <property type="entry name" value="Helicase_ATP-bd"/>
</dbReference>